<evidence type="ECO:0000313" key="2">
    <source>
        <dbReference type="EMBL" id="KUR72657.1"/>
    </source>
</evidence>
<dbReference type="Gene3D" id="3.40.50.1820">
    <property type="entry name" value="alpha/beta hydrolase"/>
    <property type="match status" value="1"/>
</dbReference>
<reference evidence="2 3" key="1">
    <citation type="submission" date="2015-10" db="EMBL/GenBank/DDBJ databases">
        <title>Draft genome sequence of Novosphingobium fuchskuhlense DSM 25065 isolated from a surface water sample of the southwest basin of Lake Grosse Fuchskuhle.</title>
        <authorList>
            <person name="Ruckert C."/>
            <person name="Winkler A."/>
            <person name="Glaeser J."/>
            <person name="Grossart H.-P."/>
            <person name="Kalinowski J."/>
            <person name="Glaeser S."/>
        </authorList>
    </citation>
    <scope>NUCLEOTIDE SEQUENCE [LARGE SCALE GENOMIC DNA]</scope>
    <source>
        <strain evidence="2 3">FNE08-7</strain>
    </source>
</reference>
<evidence type="ECO:0000313" key="3">
    <source>
        <dbReference type="Proteomes" id="UP000058012"/>
    </source>
</evidence>
<dbReference type="Proteomes" id="UP000058012">
    <property type="component" value="Unassembled WGS sequence"/>
</dbReference>
<dbReference type="InterPro" id="IPR050266">
    <property type="entry name" value="AB_hydrolase_sf"/>
</dbReference>
<dbReference type="STRING" id="1117702.AQZ52_05310"/>
<gene>
    <name evidence="2" type="ORF">AQZ52_05310</name>
</gene>
<proteinExistence type="predicted"/>
<feature type="domain" description="AB hydrolase-1" evidence="1">
    <location>
        <begin position="39"/>
        <end position="264"/>
    </location>
</feature>
<organism evidence="2 3">
    <name type="scientific">Novosphingobium fuchskuhlense</name>
    <dbReference type="NCBI Taxonomy" id="1117702"/>
    <lineage>
        <taxon>Bacteria</taxon>
        <taxon>Pseudomonadati</taxon>
        <taxon>Pseudomonadota</taxon>
        <taxon>Alphaproteobacteria</taxon>
        <taxon>Sphingomonadales</taxon>
        <taxon>Sphingomonadaceae</taxon>
        <taxon>Novosphingobium</taxon>
    </lineage>
</organism>
<dbReference type="PANTHER" id="PTHR43798">
    <property type="entry name" value="MONOACYLGLYCEROL LIPASE"/>
    <property type="match status" value="1"/>
</dbReference>
<dbReference type="SUPFAM" id="SSF53474">
    <property type="entry name" value="alpha/beta-Hydrolases"/>
    <property type="match status" value="1"/>
</dbReference>
<comment type="caution">
    <text evidence="2">The sequence shown here is derived from an EMBL/GenBank/DDBJ whole genome shotgun (WGS) entry which is preliminary data.</text>
</comment>
<protein>
    <recommendedName>
        <fullName evidence="1">AB hydrolase-1 domain-containing protein</fullName>
    </recommendedName>
</protein>
<dbReference type="EMBL" id="LLZS01000003">
    <property type="protein sequence ID" value="KUR72657.1"/>
    <property type="molecule type" value="Genomic_DNA"/>
</dbReference>
<dbReference type="GO" id="GO:0016020">
    <property type="term" value="C:membrane"/>
    <property type="evidence" value="ECO:0007669"/>
    <property type="project" value="TreeGrafter"/>
</dbReference>
<dbReference type="InterPro" id="IPR000073">
    <property type="entry name" value="AB_hydrolase_1"/>
</dbReference>
<accession>A0A117UXH5</accession>
<dbReference type="Pfam" id="PF00561">
    <property type="entry name" value="Abhydrolase_1"/>
    <property type="match status" value="1"/>
</dbReference>
<dbReference type="AlphaFoldDB" id="A0A117UXH5"/>
<dbReference type="PRINTS" id="PR00111">
    <property type="entry name" value="ABHYDROLASE"/>
</dbReference>
<sequence length="276" mass="30697">MMLDTMTNYPPFRLGERKHVMIGDLALAYLDDEAWHLEPVILVHGFTDSANTWDLLVPWLAEHRRIIRLDLRGHGGSMRPDSGYDLDSLAGDLIRFTAALGIGQADYVGHSLGSLVVARLAALAPERVRAMVLISSTASVDDSATMRVLHDSIAGLRDPIDPESEFLRGWCNSPTPVDVGFVARERQMAAQMPARLWQTILREALDLGDLDRNFAQVTAPSLLLWGDADAIFDQPHRDSLIRAMPHGKVRIYAGLGHNPFWEQPQRVAADILDHLQ</sequence>
<dbReference type="GO" id="GO:0047372">
    <property type="term" value="F:monoacylglycerol lipase activity"/>
    <property type="evidence" value="ECO:0007669"/>
    <property type="project" value="TreeGrafter"/>
</dbReference>
<name>A0A117UXH5_9SPHN</name>
<dbReference type="PANTHER" id="PTHR43798:SF5">
    <property type="entry name" value="MONOACYLGLYCEROL LIPASE ABHD6"/>
    <property type="match status" value="1"/>
</dbReference>
<keyword evidence="3" id="KW-1185">Reference proteome</keyword>
<dbReference type="GO" id="GO:0046464">
    <property type="term" value="P:acylglycerol catabolic process"/>
    <property type="evidence" value="ECO:0007669"/>
    <property type="project" value="TreeGrafter"/>
</dbReference>
<evidence type="ECO:0000259" key="1">
    <source>
        <dbReference type="Pfam" id="PF00561"/>
    </source>
</evidence>
<dbReference type="OrthoDB" id="9804723at2"/>
<dbReference type="InterPro" id="IPR029058">
    <property type="entry name" value="AB_hydrolase_fold"/>
</dbReference>